<proteinExistence type="predicted"/>
<accession>A0A494W7X6</accession>
<dbReference type="PRINTS" id="PR00778">
    <property type="entry name" value="HTHARSR"/>
</dbReference>
<evidence type="ECO:0000313" key="5">
    <source>
        <dbReference type="EMBL" id="BBD96525.1"/>
    </source>
</evidence>
<feature type="domain" description="HTH arsR-type" evidence="4">
    <location>
        <begin position="1"/>
        <end position="95"/>
    </location>
</feature>
<dbReference type="PANTHER" id="PTHR43132">
    <property type="entry name" value="ARSENICAL RESISTANCE OPERON REPRESSOR ARSR-RELATED"/>
    <property type="match status" value="1"/>
</dbReference>
<evidence type="ECO:0000256" key="1">
    <source>
        <dbReference type="ARBA" id="ARBA00023015"/>
    </source>
</evidence>
<dbReference type="SMART" id="SM00418">
    <property type="entry name" value="HTH_ARSR"/>
    <property type="match status" value="1"/>
</dbReference>
<protein>
    <submittedName>
        <fullName evidence="5">Transcriptional regulator</fullName>
    </submittedName>
</protein>
<dbReference type="PROSITE" id="PS50987">
    <property type="entry name" value="HTH_ARSR_2"/>
    <property type="match status" value="1"/>
</dbReference>
<gene>
    <name evidence="5" type="ORF">SAMIE_1000260</name>
</gene>
<organism evidence="5 6">
    <name type="scientific">Sphingobium amiense</name>
    <dbReference type="NCBI Taxonomy" id="135719"/>
    <lineage>
        <taxon>Bacteria</taxon>
        <taxon>Pseudomonadati</taxon>
        <taxon>Pseudomonadota</taxon>
        <taxon>Alphaproteobacteria</taxon>
        <taxon>Sphingomonadales</taxon>
        <taxon>Sphingomonadaceae</taxon>
        <taxon>Sphingobium</taxon>
    </lineage>
</organism>
<sequence length="102" mass="10889">MESDAVVDALGALAHPTRLALFRLLAAAPDDGLAAGDIAERLDVAPSTLSHHLAALERPGLIRHRRDQRRLLYSIAPPTVRALIGFLTDQCCGGRPDLCVGQ</sequence>
<evidence type="ECO:0000313" key="6">
    <source>
        <dbReference type="Proteomes" id="UP000279959"/>
    </source>
</evidence>
<evidence type="ECO:0000256" key="3">
    <source>
        <dbReference type="ARBA" id="ARBA00023163"/>
    </source>
</evidence>
<dbReference type="InterPro" id="IPR051011">
    <property type="entry name" value="Metal_resp_trans_reg"/>
</dbReference>
<keyword evidence="2" id="KW-0238">DNA-binding</keyword>
<evidence type="ECO:0000259" key="4">
    <source>
        <dbReference type="PROSITE" id="PS50987"/>
    </source>
</evidence>
<dbReference type="KEGG" id="sami:SAMIE_1000260"/>
<dbReference type="Pfam" id="PF12840">
    <property type="entry name" value="HTH_20"/>
    <property type="match status" value="1"/>
</dbReference>
<keyword evidence="1" id="KW-0805">Transcription regulation</keyword>
<dbReference type="GO" id="GO:0003677">
    <property type="term" value="F:DNA binding"/>
    <property type="evidence" value="ECO:0007669"/>
    <property type="project" value="UniProtKB-KW"/>
</dbReference>
<keyword evidence="6" id="KW-1185">Reference proteome</keyword>
<dbReference type="EMBL" id="AP018664">
    <property type="protein sequence ID" value="BBD96525.1"/>
    <property type="molecule type" value="Genomic_DNA"/>
</dbReference>
<dbReference type="InterPro" id="IPR036388">
    <property type="entry name" value="WH-like_DNA-bd_sf"/>
</dbReference>
<dbReference type="Proteomes" id="UP000279959">
    <property type="component" value="Chromosome"/>
</dbReference>
<dbReference type="GO" id="GO:0003700">
    <property type="term" value="F:DNA-binding transcription factor activity"/>
    <property type="evidence" value="ECO:0007669"/>
    <property type="project" value="InterPro"/>
</dbReference>
<dbReference type="CDD" id="cd00090">
    <property type="entry name" value="HTH_ARSR"/>
    <property type="match status" value="1"/>
</dbReference>
<dbReference type="Gene3D" id="1.10.10.10">
    <property type="entry name" value="Winged helix-like DNA-binding domain superfamily/Winged helix DNA-binding domain"/>
    <property type="match status" value="1"/>
</dbReference>
<reference evidence="5 6" key="1">
    <citation type="submission" date="2018-05" db="EMBL/GenBank/DDBJ databases">
        <title>Complete Genome Sequence of the Nonylphenol-Degrading Bacterium Sphingobium amiense DSM 16289T.</title>
        <authorList>
            <person name="Ootsuka M."/>
            <person name="Nishizawa T."/>
            <person name="Ohta H."/>
        </authorList>
    </citation>
    <scope>NUCLEOTIDE SEQUENCE [LARGE SCALE GENOMIC DNA]</scope>
    <source>
        <strain evidence="5 6">DSM 16289</strain>
    </source>
</reference>
<dbReference type="RefSeq" id="WP_066703667.1">
    <property type="nucleotide sequence ID" value="NZ_AP018664.1"/>
</dbReference>
<dbReference type="InterPro" id="IPR011991">
    <property type="entry name" value="ArsR-like_HTH"/>
</dbReference>
<keyword evidence="3" id="KW-0804">Transcription</keyword>
<dbReference type="InterPro" id="IPR001845">
    <property type="entry name" value="HTH_ArsR_DNA-bd_dom"/>
</dbReference>
<dbReference type="NCBIfam" id="NF033788">
    <property type="entry name" value="HTH_metalloreg"/>
    <property type="match status" value="1"/>
</dbReference>
<dbReference type="PANTHER" id="PTHR43132:SF2">
    <property type="entry name" value="ARSENICAL RESISTANCE OPERON REPRESSOR ARSR-RELATED"/>
    <property type="match status" value="1"/>
</dbReference>
<dbReference type="AlphaFoldDB" id="A0A494W7X6"/>
<evidence type="ECO:0000256" key="2">
    <source>
        <dbReference type="ARBA" id="ARBA00023125"/>
    </source>
</evidence>
<name>A0A494W7X6_9SPHN</name>
<dbReference type="SUPFAM" id="SSF46785">
    <property type="entry name" value="Winged helix' DNA-binding domain"/>
    <property type="match status" value="1"/>
</dbReference>
<dbReference type="InterPro" id="IPR036390">
    <property type="entry name" value="WH_DNA-bd_sf"/>
</dbReference>